<evidence type="ECO:0000313" key="13">
    <source>
        <dbReference type="Proteomes" id="UP000000788"/>
    </source>
</evidence>
<evidence type="ECO:0000259" key="10">
    <source>
        <dbReference type="Pfam" id="PF01432"/>
    </source>
</evidence>
<evidence type="ECO:0000256" key="8">
    <source>
        <dbReference type="ARBA" id="ARBA00026100"/>
    </source>
</evidence>
<dbReference type="Proteomes" id="UP000000788">
    <property type="component" value="Chromosome"/>
</dbReference>
<dbReference type="FunFam" id="3.40.390.10:FF:000009">
    <property type="entry name" value="Oligopeptidase A"/>
    <property type="match status" value="1"/>
</dbReference>
<dbReference type="EC" id="3.4.24.70" evidence="8"/>
<dbReference type="CDD" id="cd06456">
    <property type="entry name" value="M3A_DCP"/>
    <property type="match status" value="1"/>
</dbReference>
<dbReference type="GO" id="GO:0006518">
    <property type="term" value="P:peptide metabolic process"/>
    <property type="evidence" value="ECO:0007669"/>
    <property type="project" value="TreeGrafter"/>
</dbReference>
<dbReference type="EMBL" id="CP000878">
    <property type="protein sequence ID" value="ABX08988.1"/>
    <property type="molecule type" value="Genomic_DNA"/>
</dbReference>
<dbReference type="InterPro" id="IPR024077">
    <property type="entry name" value="Neurolysin/TOP_dom2"/>
</dbReference>
<evidence type="ECO:0000259" key="11">
    <source>
        <dbReference type="Pfam" id="PF19310"/>
    </source>
</evidence>
<keyword evidence="2 9" id="KW-0645">Protease</keyword>
<keyword evidence="3 9" id="KW-0479">Metal-binding</keyword>
<dbReference type="GO" id="GO:0005829">
    <property type="term" value="C:cytosol"/>
    <property type="evidence" value="ECO:0007669"/>
    <property type="project" value="UniProtKB-ARBA"/>
</dbReference>
<name>A9BAX6_PROM4</name>
<keyword evidence="5 9" id="KW-0862">Zinc</keyword>
<feature type="domain" description="Oligopeptidase A N-terminal" evidence="11">
    <location>
        <begin position="33"/>
        <end position="160"/>
    </location>
</feature>
<sequence length="705" mass="80365">MSHSKKTPAILVGKGLPNYKEITPKQILKYIPSLLKELSRRFESLERTIETSIEQEDILSWDSLMRPLQEISEQLRWSWGVVAHLNAVCNSEEHRDVYASLQPDIVRFSNRIGQSKNLFKAISILESNEGDILDETQQRIIHTEILSMKQRGVGLEKQQREQFNINSERLAELSTKFGNNVLDATKKWALLITDKSEVKGVPHRILEALAKAAKDSKDMPDDPLNEPTAEEGPWLIGLDMPTYISIITYAESRSLRERVYKAYVSRASSGESNNKGIIEEILIIRNNQARLLGYKNWAEISLDNKMANNVEEIQALLEELRAASIVAAKKEIKQIQDIALRSNAEEGNSLAAWDISYWSEKLKQEQFNLNQEFIRPWFPLPQVLNGLFKLCGRLFDISIKPASENFPRWHEDVSLFDVLDSNGAKIASFYLDPYSRPESKRGGAWMDECLTRDISDKKNIILPVAYLICNQTPPVGDTPSLMSFEEVKTLFHEFGHGLQHMLTTVDYPQAAGINNVEWDAVELPSQFMENWCLDPTTIKEIAKHWETGAPLPEEEFEKLKLNQKFNSGLSTLRQIHFSITDIKLHSQWHKEIGVTPDEMRREIAKTTTVLPPISEDQFLCAFNHIFAGGYAAGYYSYKWAEVLSADAFSAFEEVGLDKLDEIKRIGKRFRETVLSQGGSRHPSEIYKLFRGRPATTKALIRHSGL</sequence>
<reference evidence="12 13" key="1">
    <citation type="journal article" date="2007" name="PLoS Genet.">
        <title>Patterns and implications of gene gain and loss in the evolution of Prochlorococcus.</title>
        <authorList>
            <person name="Kettler G.C."/>
            <person name="Martiny A.C."/>
            <person name="Huang K."/>
            <person name="Zucker J."/>
            <person name="Coleman M.L."/>
            <person name="Rodrigue S."/>
            <person name="Chen F."/>
            <person name="Lapidus A."/>
            <person name="Ferriera S."/>
            <person name="Johnson J."/>
            <person name="Steglich C."/>
            <person name="Church G.M."/>
            <person name="Richardson P."/>
            <person name="Chisholm S.W."/>
        </authorList>
    </citation>
    <scope>NUCLEOTIDE SEQUENCE [LARGE SCALE GENOMIC DNA]</scope>
    <source>
        <strain evidence="13">MIT 9211</strain>
    </source>
</reference>
<dbReference type="eggNOG" id="COG0339">
    <property type="taxonomic scope" value="Bacteria"/>
</dbReference>
<dbReference type="SUPFAM" id="SSF55486">
    <property type="entry name" value="Metalloproteases ('zincins'), catalytic domain"/>
    <property type="match status" value="1"/>
</dbReference>
<evidence type="ECO:0000256" key="3">
    <source>
        <dbReference type="ARBA" id="ARBA00022723"/>
    </source>
</evidence>
<dbReference type="HOGENOM" id="CLU_001805_4_1_3"/>
<evidence type="ECO:0000256" key="1">
    <source>
        <dbReference type="ARBA" id="ARBA00006040"/>
    </source>
</evidence>
<dbReference type="GO" id="GO:0046872">
    <property type="term" value="F:metal ion binding"/>
    <property type="evidence" value="ECO:0007669"/>
    <property type="project" value="UniProtKB-UniRule"/>
</dbReference>
<dbReference type="Gene3D" id="3.40.390.10">
    <property type="entry name" value="Collagenase (Catalytic Domain)"/>
    <property type="match status" value="1"/>
</dbReference>
<dbReference type="Pfam" id="PF19310">
    <property type="entry name" value="TOP_N"/>
    <property type="match status" value="1"/>
</dbReference>
<dbReference type="AlphaFoldDB" id="A9BAX6"/>
<dbReference type="InterPro" id="IPR045666">
    <property type="entry name" value="OpdA_N"/>
</dbReference>
<evidence type="ECO:0000313" key="12">
    <source>
        <dbReference type="EMBL" id="ABX08988.1"/>
    </source>
</evidence>
<evidence type="ECO:0000256" key="4">
    <source>
        <dbReference type="ARBA" id="ARBA00022801"/>
    </source>
</evidence>
<keyword evidence="6 9" id="KW-0482">Metalloprotease</keyword>
<proteinExistence type="inferred from homology"/>
<feature type="domain" description="Peptidase M3A/M3B catalytic" evidence="10">
    <location>
        <begin position="247"/>
        <end position="704"/>
    </location>
</feature>
<keyword evidence="13" id="KW-1185">Reference proteome</keyword>
<evidence type="ECO:0000256" key="2">
    <source>
        <dbReference type="ARBA" id="ARBA00022670"/>
    </source>
</evidence>
<evidence type="ECO:0000256" key="7">
    <source>
        <dbReference type="ARBA" id="ARBA00024603"/>
    </source>
</evidence>
<keyword evidence="4 9" id="KW-0378">Hydrolase</keyword>
<comment type="cofactor">
    <cofactor evidence="9">
        <name>Zn(2+)</name>
        <dbReference type="ChEBI" id="CHEBI:29105"/>
    </cofactor>
    <text evidence="9">Binds 1 zinc ion.</text>
</comment>
<evidence type="ECO:0000256" key="5">
    <source>
        <dbReference type="ARBA" id="ARBA00022833"/>
    </source>
</evidence>
<accession>A9BAX6</accession>
<evidence type="ECO:0000256" key="6">
    <source>
        <dbReference type="ARBA" id="ARBA00023049"/>
    </source>
</evidence>
<dbReference type="RefSeq" id="WP_012195609.1">
    <property type="nucleotide sequence ID" value="NC_009976.1"/>
</dbReference>
<dbReference type="InterPro" id="IPR001567">
    <property type="entry name" value="Pept_M3A_M3B_dom"/>
</dbReference>
<dbReference type="OrthoDB" id="9773538at2"/>
<dbReference type="PANTHER" id="PTHR11804:SF83">
    <property type="entry name" value="LD37516P"/>
    <property type="match status" value="1"/>
</dbReference>
<dbReference type="GO" id="GO:0006508">
    <property type="term" value="P:proteolysis"/>
    <property type="evidence" value="ECO:0007669"/>
    <property type="project" value="UniProtKB-KW"/>
</dbReference>
<dbReference type="KEGG" id="pmj:P9211_10571"/>
<dbReference type="InterPro" id="IPR034005">
    <property type="entry name" value="M3A_DCP"/>
</dbReference>
<dbReference type="Gene3D" id="1.10.1370.10">
    <property type="entry name" value="Neurolysin, domain 3"/>
    <property type="match status" value="1"/>
</dbReference>
<comment type="similarity">
    <text evidence="1 9">Belongs to the peptidase M3 family.</text>
</comment>
<dbReference type="STRING" id="93059.P9211_10571"/>
<comment type="catalytic activity">
    <reaction evidence="7">
        <text>Hydrolysis of oligopeptides, with broad specificity. Gly or Ala commonly occur as P1 or P1' residues, but more distant residues are also important, as is shown by the fact that Z-Gly-Pro-Gly-|-Gly-Pro-Ala is cleaved, but not Z-(Gly)(5).</text>
        <dbReference type="EC" id="3.4.24.70"/>
    </reaction>
</comment>
<dbReference type="Pfam" id="PF01432">
    <property type="entry name" value="Peptidase_M3"/>
    <property type="match status" value="1"/>
</dbReference>
<dbReference type="GO" id="GO:0004222">
    <property type="term" value="F:metalloendopeptidase activity"/>
    <property type="evidence" value="ECO:0007669"/>
    <property type="project" value="UniProtKB-EC"/>
</dbReference>
<dbReference type="InterPro" id="IPR024079">
    <property type="entry name" value="MetalloPept_cat_dom_sf"/>
</dbReference>
<dbReference type="PANTHER" id="PTHR11804">
    <property type="entry name" value="PROTEASE M3 THIMET OLIGOPEPTIDASE-RELATED"/>
    <property type="match status" value="1"/>
</dbReference>
<protein>
    <recommendedName>
        <fullName evidence="8">oligopeptidase A</fullName>
        <ecNumber evidence="8">3.4.24.70</ecNumber>
    </recommendedName>
</protein>
<evidence type="ECO:0000256" key="9">
    <source>
        <dbReference type="RuleBase" id="RU003435"/>
    </source>
</evidence>
<gene>
    <name evidence="12" type="primary">prlC</name>
    <name evidence="12" type="ordered locus">P9211_10571</name>
</gene>
<organism evidence="12 13">
    <name type="scientific">Prochlorococcus marinus (strain MIT 9211)</name>
    <dbReference type="NCBI Taxonomy" id="93059"/>
    <lineage>
        <taxon>Bacteria</taxon>
        <taxon>Bacillati</taxon>
        <taxon>Cyanobacteriota</taxon>
        <taxon>Cyanophyceae</taxon>
        <taxon>Synechococcales</taxon>
        <taxon>Prochlorococcaceae</taxon>
        <taxon>Prochlorococcus</taxon>
    </lineage>
</organism>
<dbReference type="InterPro" id="IPR045090">
    <property type="entry name" value="Pept_M3A_M3B"/>
</dbReference>